<protein>
    <recommendedName>
        <fullName evidence="1">Retrovirus-related Pol polyprotein from transposon TNT 1-94-like beta-barrel domain-containing protein</fullName>
    </recommendedName>
</protein>
<evidence type="ECO:0000313" key="3">
    <source>
        <dbReference type="Proteomes" id="UP000187609"/>
    </source>
</evidence>
<accession>A0A1J6I8N7</accession>
<dbReference type="Pfam" id="PF22936">
    <property type="entry name" value="Pol_BBD"/>
    <property type="match status" value="1"/>
</dbReference>
<gene>
    <name evidence="2" type="ORF">A4A49_60051</name>
</gene>
<name>A0A1J6I8N7_NICAT</name>
<reference evidence="2" key="1">
    <citation type="submission" date="2016-11" db="EMBL/GenBank/DDBJ databases">
        <title>The genome of Nicotiana attenuata.</title>
        <authorList>
            <person name="Xu S."/>
            <person name="Brockmoeller T."/>
            <person name="Gaquerel E."/>
            <person name="Navarro A."/>
            <person name="Kuhl H."/>
            <person name="Gase K."/>
            <person name="Ling Z."/>
            <person name="Zhou W."/>
            <person name="Kreitzer C."/>
            <person name="Stanke M."/>
            <person name="Tang H."/>
            <person name="Lyons E."/>
            <person name="Pandey P."/>
            <person name="Pandey S.P."/>
            <person name="Timmermann B."/>
            <person name="Baldwin I.T."/>
        </authorList>
    </citation>
    <scope>NUCLEOTIDE SEQUENCE [LARGE SCALE GENOMIC DNA]</scope>
    <source>
        <strain evidence="2">UT</strain>
    </source>
</reference>
<evidence type="ECO:0000313" key="2">
    <source>
        <dbReference type="EMBL" id="OIT00812.1"/>
    </source>
</evidence>
<feature type="non-terminal residue" evidence="2">
    <location>
        <position position="139"/>
    </location>
</feature>
<dbReference type="InterPro" id="IPR054722">
    <property type="entry name" value="PolX-like_BBD"/>
</dbReference>
<keyword evidence="3" id="KW-1185">Reference proteome</keyword>
<feature type="non-terminal residue" evidence="2">
    <location>
        <position position="1"/>
    </location>
</feature>
<dbReference type="Gramene" id="OIT00812">
    <property type="protein sequence ID" value="OIT00812"/>
    <property type="gene ID" value="A4A49_60051"/>
</dbReference>
<sequence length="139" mass="16021">FTPNQYNQILRILNKDKVPEVSANMAGILCCSYKITSNEHDCIFDTCATNHMVSKSEMLSKICKLPNHESRKVHLPNGNKIPIAHIGSCRLDQENISNVLCVPDFRYKFLSVSKLTKELNRCMEFFRDFCLTQDLHNVR</sequence>
<dbReference type="AlphaFoldDB" id="A0A1J6I8N7"/>
<comment type="caution">
    <text evidence="2">The sequence shown here is derived from an EMBL/GenBank/DDBJ whole genome shotgun (WGS) entry which is preliminary data.</text>
</comment>
<organism evidence="2 3">
    <name type="scientific">Nicotiana attenuata</name>
    <name type="common">Coyote tobacco</name>
    <dbReference type="NCBI Taxonomy" id="49451"/>
    <lineage>
        <taxon>Eukaryota</taxon>
        <taxon>Viridiplantae</taxon>
        <taxon>Streptophyta</taxon>
        <taxon>Embryophyta</taxon>
        <taxon>Tracheophyta</taxon>
        <taxon>Spermatophyta</taxon>
        <taxon>Magnoliopsida</taxon>
        <taxon>eudicotyledons</taxon>
        <taxon>Gunneridae</taxon>
        <taxon>Pentapetalae</taxon>
        <taxon>asterids</taxon>
        <taxon>lamiids</taxon>
        <taxon>Solanales</taxon>
        <taxon>Solanaceae</taxon>
        <taxon>Nicotianoideae</taxon>
        <taxon>Nicotianeae</taxon>
        <taxon>Nicotiana</taxon>
    </lineage>
</organism>
<feature type="domain" description="Retrovirus-related Pol polyprotein from transposon TNT 1-94-like beta-barrel" evidence="1">
    <location>
        <begin position="43"/>
        <end position="117"/>
    </location>
</feature>
<proteinExistence type="predicted"/>
<dbReference type="Proteomes" id="UP000187609">
    <property type="component" value="Unassembled WGS sequence"/>
</dbReference>
<dbReference type="EMBL" id="MJEQ01037189">
    <property type="protein sequence ID" value="OIT00812.1"/>
    <property type="molecule type" value="Genomic_DNA"/>
</dbReference>
<evidence type="ECO:0000259" key="1">
    <source>
        <dbReference type="Pfam" id="PF22936"/>
    </source>
</evidence>